<dbReference type="OrthoDB" id="9759810at2"/>
<keyword evidence="3" id="KW-1185">Reference proteome</keyword>
<dbReference type="eggNOG" id="COG0508">
    <property type="taxonomic scope" value="Bacteria"/>
</dbReference>
<dbReference type="HOGENOM" id="CLU_530653_0_0_3"/>
<protein>
    <recommendedName>
        <fullName evidence="4">SPOR domain-containing protein</fullName>
    </recommendedName>
</protein>
<dbReference type="RefSeq" id="WP_012162251.1">
    <property type="nucleotide sequence ID" value="NC_009925.1"/>
</dbReference>
<evidence type="ECO:0000256" key="1">
    <source>
        <dbReference type="SAM" id="SignalP"/>
    </source>
</evidence>
<keyword evidence="1" id="KW-0732">Signal</keyword>
<organism evidence="2 3">
    <name type="scientific">Acaryochloris marina (strain MBIC 11017)</name>
    <dbReference type="NCBI Taxonomy" id="329726"/>
    <lineage>
        <taxon>Bacteria</taxon>
        <taxon>Bacillati</taxon>
        <taxon>Cyanobacteriota</taxon>
        <taxon>Cyanophyceae</taxon>
        <taxon>Acaryochloridales</taxon>
        <taxon>Acaryochloridaceae</taxon>
        <taxon>Acaryochloris</taxon>
    </lineage>
</organism>
<dbReference type="EMBL" id="CP000828">
    <property type="protein sequence ID" value="ABW26734.1"/>
    <property type="molecule type" value="Genomic_DNA"/>
</dbReference>
<sequence length="544" mass="60050">MHYLSLHRLTALAAAAIPFATTLPAIAVGIPATNSDLVKSKRSPQTLLAATFGKTAVPQNKFIAVAVPRDRGYYNLLILEQISSSKKCWKEHGSSPTEIEPLLLQFDFTGICGRSTDSNGYSIRQAGKDLGLNYQLTLQKQGDELLLLGMPSSRRLGDPMVIGRTRGMSSGLLKIHLNSGWQFAKRTYNGKTLGHIYLNTEQAQPAVFAGRRLSPPPRSSARREPIVPPSPAKAVDIPVLSRTAAVPRSGFLYRVVVEPRNSRQKSRIKSLVPDAFRSNYQGRSVMQVGLFNSRSKVDNIVKLLKRNDLRPEVIENERSRIAAVPPSSIASRGVDIPVPSPSADRGRRFKSAARRSNTLYRVVVRPRNTKQKSKIKSLVPDAFRSSYKGRSVMQVGLFDSRSKLDRMVKLMKRNGLRPEVIKDSRRRLALRTVPAQVGVLPVPGSRIPIGRADKGSDIYNLRAGLPPAPPSSSIALGPRYRVVVSAFNSRQKSKLKGLVPGAFRSSYRGRSVMQVGSFASVREAQDRMQLIQRHGMNPILEKTQ</sequence>
<dbReference type="KEGG" id="amr:AM1_1713"/>
<evidence type="ECO:0000313" key="3">
    <source>
        <dbReference type="Proteomes" id="UP000000268"/>
    </source>
</evidence>
<evidence type="ECO:0000313" key="2">
    <source>
        <dbReference type="EMBL" id="ABW26734.1"/>
    </source>
</evidence>
<reference evidence="2 3" key="1">
    <citation type="journal article" date="2008" name="Proc. Natl. Acad. Sci. U.S.A.">
        <title>Niche adaptation and genome expansion in the chlorophyll d-producing cyanobacterium Acaryochloris marina.</title>
        <authorList>
            <person name="Swingley W.D."/>
            <person name="Chen M."/>
            <person name="Cheung P.C."/>
            <person name="Conrad A.L."/>
            <person name="Dejesa L.C."/>
            <person name="Hao J."/>
            <person name="Honchak B.M."/>
            <person name="Karbach L.E."/>
            <person name="Kurdoglu A."/>
            <person name="Lahiri S."/>
            <person name="Mastrian S.D."/>
            <person name="Miyashita H."/>
            <person name="Page L."/>
            <person name="Ramakrishna P."/>
            <person name="Satoh S."/>
            <person name="Sattley W.M."/>
            <person name="Shimada Y."/>
            <person name="Taylor H.L."/>
            <person name="Tomo T."/>
            <person name="Tsuchiya T."/>
            <person name="Wang Z.T."/>
            <person name="Raymond J."/>
            <person name="Mimuro M."/>
            <person name="Blankenship R.E."/>
            <person name="Touchman J.W."/>
        </authorList>
    </citation>
    <scope>NUCLEOTIDE SEQUENCE [LARGE SCALE GENOMIC DNA]</scope>
    <source>
        <strain evidence="3">MBIC 11017</strain>
    </source>
</reference>
<feature type="chain" id="PRO_5002748053" description="SPOR domain-containing protein" evidence="1">
    <location>
        <begin position="28"/>
        <end position="544"/>
    </location>
</feature>
<gene>
    <name evidence="2" type="ordered locus">AM1_1713</name>
</gene>
<accession>B0CB95</accession>
<dbReference type="Proteomes" id="UP000000268">
    <property type="component" value="Chromosome"/>
</dbReference>
<dbReference type="STRING" id="329726.AM1_1713"/>
<dbReference type="InterPro" id="IPR022222">
    <property type="entry name" value="DUF3747"/>
</dbReference>
<dbReference type="AlphaFoldDB" id="B0CB95"/>
<dbReference type="eggNOG" id="COG3087">
    <property type="taxonomic scope" value="Bacteria"/>
</dbReference>
<proteinExistence type="predicted"/>
<dbReference type="Pfam" id="PF12565">
    <property type="entry name" value="DUF3747"/>
    <property type="match status" value="1"/>
</dbReference>
<dbReference type="eggNOG" id="COG3420">
    <property type="taxonomic scope" value="Bacteria"/>
</dbReference>
<feature type="signal peptide" evidence="1">
    <location>
        <begin position="1"/>
        <end position="27"/>
    </location>
</feature>
<evidence type="ECO:0008006" key="4">
    <source>
        <dbReference type="Google" id="ProtNLM"/>
    </source>
</evidence>
<name>B0CB95_ACAM1</name>